<gene>
    <name evidence="2" type="ORF">MYCIT1_LOCUS10681</name>
</gene>
<accession>A0AAD2H425</accession>
<dbReference type="EMBL" id="CAVNYO010000136">
    <property type="protein sequence ID" value="CAK5267829.1"/>
    <property type="molecule type" value="Genomic_DNA"/>
</dbReference>
<keyword evidence="3" id="KW-1185">Reference proteome</keyword>
<evidence type="ECO:0000313" key="3">
    <source>
        <dbReference type="Proteomes" id="UP001295794"/>
    </source>
</evidence>
<feature type="non-terminal residue" evidence="2">
    <location>
        <position position="124"/>
    </location>
</feature>
<feature type="non-terminal residue" evidence="2">
    <location>
        <position position="1"/>
    </location>
</feature>
<evidence type="ECO:0000256" key="1">
    <source>
        <dbReference type="SAM" id="Phobius"/>
    </source>
</evidence>
<feature type="transmembrane region" description="Helical" evidence="1">
    <location>
        <begin position="12"/>
        <end position="39"/>
    </location>
</feature>
<reference evidence="2" key="1">
    <citation type="submission" date="2023-11" db="EMBL/GenBank/DDBJ databases">
        <authorList>
            <person name="De Vega J J."/>
            <person name="De Vega J J."/>
        </authorList>
    </citation>
    <scope>NUCLEOTIDE SEQUENCE</scope>
</reference>
<protein>
    <submittedName>
        <fullName evidence="2">Uncharacterized protein</fullName>
    </submittedName>
</protein>
<keyword evidence="1" id="KW-0812">Transmembrane</keyword>
<dbReference type="Proteomes" id="UP001295794">
    <property type="component" value="Unassembled WGS sequence"/>
</dbReference>
<organism evidence="2 3">
    <name type="scientific">Mycena citricolor</name>
    <dbReference type="NCBI Taxonomy" id="2018698"/>
    <lineage>
        <taxon>Eukaryota</taxon>
        <taxon>Fungi</taxon>
        <taxon>Dikarya</taxon>
        <taxon>Basidiomycota</taxon>
        <taxon>Agaricomycotina</taxon>
        <taxon>Agaricomycetes</taxon>
        <taxon>Agaricomycetidae</taxon>
        <taxon>Agaricales</taxon>
        <taxon>Marasmiineae</taxon>
        <taxon>Mycenaceae</taxon>
        <taxon>Mycena</taxon>
    </lineage>
</organism>
<dbReference type="AlphaFoldDB" id="A0AAD2H425"/>
<proteinExistence type="predicted"/>
<name>A0AAD2H425_9AGAR</name>
<evidence type="ECO:0000313" key="2">
    <source>
        <dbReference type="EMBL" id="CAK5267829.1"/>
    </source>
</evidence>
<sequence>GGSCNRGSGYNFFYSASTITALLFLLLFLLPLILLPLAFVRRLTSRLEVGILLVAGCRNVTGLVAMSAAGGKGRNGGNLRVRRRVEVLDLDIPYDAVLDIDWVQRSDRTIGQVRGDKTSAGSGQ</sequence>
<keyword evidence="1" id="KW-1133">Transmembrane helix</keyword>
<comment type="caution">
    <text evidence="2">The sequence shown here is derived from an EMBL/GenBank/DDBJ whole genome shotgun (WGS) entry which is preliminary data.</text>
</comment>
<keyword evidence="1" id="KW-0472">Membrane</keyword>